<evidence type="ECO:0000313" key="1">
    <source>
        <dbReference type="EMBL" id="DAD30421.1"/>
    </source>
</evidence>
<accession>A0A822YG21</accession>
<dbReference type="Proteomes" id="UP000607653">
    <property type="component" value="Unassembled WGS sequence"/>
</dbReference>
<dbReference type="AlphaFoldDB" id="A0A822YG21"/>
<keyword evidence="2" id="KW-1185">Reference proteome</keyword>
<evidence type="ECO:0000313" key="2">
    <source>
        <dbReference type="Proteomes" id="UP000607653"/>
    </source>
</evidence>
<protein>
    <submittedName>
        <fullName evidence="1">Uncharacterized protein</fullName>
    </submittedName>
</protein>
<gene>
    <name evidence="1" type="ORF">HUJ06_009272</name>
</gene>
<organism evidence="1 2">
    <name type="scientific">Nelumbo nucifera</name>
    <name type="common">Sacred lotus</name>
    <dbReference type="NCBI Taxonomy" id="4432"/>
    <lineage>
        <taxon>Eukaryota</taxon>
        <taxon>Viridiplantae</taxon>
        <taxon>Streptophyta</taxon>
        <taxon>Embryophyta</taxon>
        <taxon>Tracheophyta</taxon>
        <taxon>Spermatophyta</taxon>
        <taxon>Magnoliopsida</taxon>
        <taxon>Proteales</taxon>
        <taxon>Nelumbonaceae</taxon>
        <taxon>Nelumbo</taxon>
    </lineage>
</organism>
<name>A0A822YG21_NELNU</name>
<comment type="caution">
    <text evidence="1">The sequence shown here is derived from an EMBL/GenBank/DDBJ whole genome shotgun (WGS) entry which is preliminary data.</text>
</comment>
<sequence length="48" mass="5522">MDLSPYMLSTTTKNELASIFVYTSHQKPITMKVQDLNKSTKIDFEGLR</sequence>
<reference evidence="1 2" key="1">
    <citation type="journal article" date="2020" name="Mol. Biol. Evol.">
        <title>Distinct Expression and Methylation Patterns for Genes with Different Fates following a Single Whole-Genome Duplication in Flowering Plants.</title>
        <authorList>
            <person name="Shi T."/>
            <person name="Rahmani R.S."/>
            <person name="Gugger P.F."/>
            <person name="Wang M."/>
            <person name="Li H."/>
            <person name="Zhang Y."/>
            <person name="Li Z."/>
            <person name="Wang Q."/>
            <person name="Van de Peer Y."/>
            <person name="Marchal K."/>
            <person name="Chen J."/>
        </authorList>
    </citation>
    <scope>NUCLEOTIDE SEQUENCE [LARGE SCALE GENOMIC DNA]</scope>
    <source>
        <tissue evidence="1">Leaf</tissue>
    </source>
</reference>
<dbReference type="EMBL" id="DUZY01000003">
    <property type="protein sequence ID" value="DAD30421.1"/>
    <property type="molecule type" value="Genomic_DNA"/>
</dbReference>
<proteinExistence type="predicted"/>